<dbReference type="InterPro" id="IPR035979">
    <property type="entry name" value="RBD_domain_sf"/>
</dbReference>
<evidence type="ECO:0000313" key="2">
    <source>
        <dbReference type="EMBL" id="KAI1720268.1"/>
    </source>
</evidence>
<dbReference type="SUPFAM" id="SSF54928">
    <property type="entry name" value="RNA-binding domain, RBD"/>
    <property type="match status" value="1"/>
</dbReference>
<reference evidence="2" key="1">
    <citation type="submission" date="2022-01" db="EMBL/GenBank/DDBJ databases">
        <title>Genome Sequence Resource for Two Populations of Ditylenchus destructor, the Migratory Endoparasitic Phytonematode.</title>
        <authorList>
            <person name="Zhang H."/>
            <person name="Lin R."/>
            <person name="Xie B."/>
        </authorList>
    </citation>
    <scope>NUCLEOTIDE SEQUENCE</scope>
    <source>
        <strain evidence="2">BazhouSP</strain>
    </source>
</reference>
<dbReference type="InterPro" id="IPR011422">
    <property type="entry name" value="BRAP2/ETP1_RRM"/>
</dbReference>
<dbReference type="PANTHER" id="PTHR24007">
    <property type="entry name" value="BRCA1-ASSOCIATED PROTEIN"/>
    <property type="match status" value="1"/>
</dbReference>
<dbReference type="Pfam" id="PF07576">
    <property type="entry name" value="BRAP2"/>
    <property type="match status" value="1"/>
</dbReference>
<keyword evidence="3" id="KW-1185">Reference proteome</keyword>
<protein>
    <submittedName>
        <fullName evidence="2">BRCA1-associated protein 2 domain-containing protein</fullName>
    </submittedName>
</protein>
<comment type="caution">
    <text evidence="2">The sequence shown here is derived from an EMBL/GenBank/DDBJ whole genome shotgun (WGS) entry which is preliminary data.</text>
</comment>
<feature type="domain" description="BRCA1-associated 2/ETP1 RRM" evidence="1">
    <location>
        <begin position="47"/>
        <end position="133"/>
    </location>
</feature>
<proteinExistence type="predicted"/>
<sequence>MGSTSPSPATSSDSETKKFAYGNPFVEKVEGLMHFFEKNPPDKELADECAMLCMTGVPAFFTCRELINFVLPMGNNITQMRIVRDETPNQYMVVIRFKSPELAWAFYEQYNNVEFNSIEADRCTLLFVKKLELVRYIF</sequence>
<accession>A0AAD4R9U5</accession>
<name>A0AAD4R9U5_9BILA</name>
<dbReference type="AlphaFoldDB" id="A0AAD4R9U5"/>
<dbReference type="GO" id="GO:0007265">
    <property type="term" value="P:Ras protein signal transduction"/>
    <property type="evidence" value="ECO:0007669"/>
    <property type="project" value="TreeGrafter"/>
</dbReference>
<dbReference type="GO" id="GO:0005737">
    <property type="term" value="C:cytoplasm"/>
    <property type="evidence" value="ECO:0007669"/>
    <property type="project" value="TreeGrafter"/>
</dbReference>
<dbReference type="GO" id="GO:0003676">
    <property type="term" value="F:nucleic acid binding"/>
    <property type="evidence" value="ECO:0007669"/>
    <property type="project" value="InterPro"/>
</dbReference>
<gene>
    <name evidence="2" type="ORF">DdX_05653</name>
</gene>
<organism evidence="2 3">
    <name type="scientific">Ditylenchus destructor</name>
    <dbReference type="NCBI Taxonomy" id="166010"/>
    <lineage>
        <taxon>Eukaryota</taxon>
        <taxon>Metazoa</taxon>
        <taxon>Ecdysozoa</taxon>
        <taxon>Nematoda</taxon>
        <taxon>Chromadorea</taxon>
        <taxon>Rhabditida</taxon>
        <taxon>Tylenchina</taxon>
        <taxon>Tylenchomorpha</taxon>
        <taxon>Sphaerularioidea</taxon>
        <taxon>Anguinidae</taxon>
        <taxon>Anguininae</taxon>
        <taxon>Ditylenchus</taxon>
    </lineage>
</organism>
<dbReference type="PANTHER" id="PTHR24007:SF7">
    <property type="entry name" value="BRCA1-ASSOCIATED PROTEIN"/>
    <property type="match status" value="1"/>
</dbReference>
<dbReference type="EMBL" id="JAKKPZ010000006">
    <property type="protein sequence ID" value="KAI1720268.1"/>
    <property type="molecule type" value="Genomic_DNA"/>
</dbReference>
<dbReference type="GO" id="GO:0061630">
    <property type="term" value="F:ubiquitin protein ligase activity"/>
    <property type="evidence" value="ECO:0007669"/>
    <property type="project" value="TreeGrafter"/>
</dbReference>
<evidence type="ECO:0000313" key="3">
    <source>
        <dbReference type="Proteomes" id="UP001201812"/>
    </source>
</evidence>
<evidence type="ECO:0000259" key="1">
    <source>
        <dbReference type="Pfam" id="PF07576"/>
    </source>
</evidence>
<dbReference type="Proteomes" id="UP001201812">
    <property type="component" value="Unassembled WGS sequence"/>
</dbReference>
<dbReference type="GO" id="GO:0016567">
    <property type="term" value="P:protein ubiquitination"/>
    <property type="evidence" value="ECO:0007669"/>
    <property type="project" value="TreeGrafter"/>
</dbReference>